<accession>A0ABV9F2H0</accession>
<evidence type="ECO:0000313" key="2">
    <source>
        <dbReference type="Proteomes" id="UP001595957"/>
    </source>
</evidence>
<dbReference type="Proteomes" id="UP001595957">
    <property type="component" value="Unassembled WGS sequence"/>
</dbReference>
<protein>
    <submittedName>
        <fullName evidence="1">Uncharacterized protein</fullName>
    </submittedName>
</protein>
<gene>
    <name evidence="1" type="ORF">ACFO3E_14220</name>
</gene>
<dbReference type="RefSeq" id="WP_066525900.1">
    <property type="nucleotide sequence ID" value="NZ_JBHSFZ010000030.1"/>
</dbReference>
<keyword evidence="2" id="KW-1185">Reference proteome</keyword>
<evidence type="ECO:0000313" key="1">
    <source>
        <dbReference type="EMBL" id="MFC4595339.1"/>
    </source>
</evidence>
<comment type="caution">
    <text evidence="1">The sequence shown here is derived from an EMBL/GenBank/DDBJ whole genome shotgun (WGS) entry which is preliminary data.</text>
</comment>
<proteinExistence type="predicted"/>
<sequence>MNRKPMDMEKAWEQALGNIFQPYTGTQHGSTKAMDAFGAALSSSSYDIRRHLARTAARQGSTALNQFLAEEYWGKRPY</sequence>
<reference evidence="2" key="1">
    <citation type="journal article" date="2019" name="Int. J. Syst. Evol. Microbiol.">
        <title>The Global Catalogue of Microorganisms (GCM) 10K type strain sequencing project: providing services to taxonomists for standard genome sequencing and annotation.</title>
        <authorList>
            <consortium name="The Broad Institute Genomics Platform"/>
            <consortium name="The Broad Institute Genome Sequencing Center for Infectious Disease"/>
            <person name="Wu L."/>
            <person name="Ma J."/>
        </authorList>
    </citation>
    <scope>NUCLEOTIDE SEQUENCE [LARGE SCALE GENOMIC DNA]</scope>
    <source>
        <strain evidence="2">NBRC 103632</strain>
    </source>
</reference>
<organism evidence="1 2">
    <name type="scientific">Sphingobium tyrosinilyticum</name>
    <dbReference type="NCBI Taxonomy" id="2715436"/>
    <lineage>
        <taxon>Bacteria</taxon>
        <taxon>Pseudomonadati</taxon>
        <taxon>Pseudomonadota</taxon>
        <taxon>Alphaproteobacteria</taxon>
        <taxon>Sphingomonadales</taxon>
        <taxon>Sphingomonadaceae</taxon>
        <taxon>Sphingobium</taxon>
    </lineage>
</organism>
<dbReference type="EMBL" id="JBHSFZ010000030">
    <property type="protein sequence ID" value="MFC4595339.1"/>
    <property type="molecule type" value="Genomic_DNA"/>
</dbReference>
<name>A0ABV9F2H0_9SPHN</name>